<evidence type="ECO:0000313" key="2">
    <source>
        <dbReference type="EMBL" id="PND38484.1"/>
    </source>
</evidence>
<evidence type="ECO:0000259" key="1">
    <source>
        <dbReference type="Pfam" id="PF13482"/>
    </source>
</evidence>
<reference evidence="2 3" key="1">
    <citation type="submission" date="2018-01" db="EMBL/GenBank/DDBJ databases">
        <title>Draft genome sequence of Paucibacter aquatile CR182 isolated from freshwater of the Nakdong River.</title>
        <authorList>
            <person name="Choi A."/>
            <person name="Chung E.J."/>
        </authorList>
    </citation>
    <scope>NUCLEOTIDE SEQUENCE [LARGE SCALE GENOMIC DNA]</scope>
    <source>
        <strain evidence="2 3">CR182</strain>
    </source>
</reference>
<dbReference type="AlphaFoldDB" id="A0A2N8KYF5"/>
<feature type="domain" description="YprB ribonuclease H-like" evidence="1">
    <location>
        <begin position="317"/>
        <end position="457"/>
    </location>
</feature>
<organism evidence="2 3">
    <name type="scientific">Kinneretia aquatilis</name>
    <dbReference type="NCBI Taxonomy" id="2070761"/>
    <lineage>
        <taxon>Bacteria</taxon>
        <taxon>Pseudomonadati</taxon>
        <taxon>Pseudomonadota</taxon>
        <taxon>Betaproteobacteria</taxon>
        <taxon>Burkholderiales</taxon>
        <taxon>Sphaerotilaceae</taxon>
        <taxon>Roseateles</taxon>
    </lineage>
</organism>
<dbReference type="Proteomes" id="UP000235916">
    <property type="component" value="Unassembled WGS sequence"/>
</dbReference>
<dbReference type="InterPro" id="IPR019993">
    <property type="entry name" value="RecB_nuclease_TM0106_put"/>
</dbReference>
<dbReference type="OrthoDB" id="9757917at2"/>
<proteinExistence type="predicted"/>
<dbReference type="InterPro" id="IPR038720">
    <property type="entry name" value="YprB_RNase_H-like_dom"/>
</dbReference>
<gene>
    <name evidence="2" type="ORF">C1O66_13780</name>
</gene>
<dbReference type="InterPro" id="IPR011604">
    <property type="entry name" value="PDDEXK-like_dom_sf"/>
</dbReference>
<keyword evidence="3" id="KW-1185">Reference proteome</keyword>
<name>A0A2N8KYF5_9BURK</name>
<comment type="caution">
    <text evidence="2">The sequence shown here is derived from an EMBL/GenBank/DDBJ whole genome shotgun (WGS) entry which is preliminary data.</text>
</comment>
<dbReference type="NCBIfam" id="TIGR03491">
    <property type="entry name" value="TM0106 family RecB-like putative nuclease"/>
    <property type="match status" value="1"/>
</dbReference>
<evidence type="ECO:0000313" key="3">
    <source>
        <dbReference type="Proteomes" id="UP000235916"/>
    </source>
</evidence>
<protein>
    <recommendedName>
        <fullName evidence="1">YprB ribonuclease H-like domain-containing protein</fullName>
    </recommendedName>
</protein>
<dbReference type="EMBL" id="POSP01000003">
    <property type="protein sequence ID" value="PND38484.1"/>
    <property type="molecule type" value="Genomic_DNA"/>
</dbReference>
<dbReference type="Pfam" id="PF13482">
    <property type="entry name" value="RNase_H_2"/>
    <property type="match status" value="1"/>
</dbReference>
<accession>A0A2N8KYF5</accession>
<sequence length="458" mass="51685">MQNRESGRLYAATDVVNFLECEHLTSLDLRNLESPLPKAPVDESTALIQQKGYEHEGAYVQHLRDRGLNVVDIADGNESLTDKVAATLSAMRAGVDVVFQATFLHESLVGFADFLIKVPSPSKLGDYSYEVYDTKLSRSPKAKFLVQLAFYSELLTIVQGVAPQSMHVILGDRTQMTYRCADYAHYFDALLERFLARMSAGHKATYPEPCSHCDVCRWSHLCKEQWLNDDHLNQVAGIARGQIAKLQEVGVDTMAKLSELQPGSPVAKIPVATLEKLRHQAQLQVEARRTGKGKVVLLPEEPKRGLRRMPVPNPGDMFFDIEGDPLEEGGLEYLFGLYFSDAGKWVFKGFWAHSRQEERVAFEQFVDFVVARLKQYPGAHVYHYAKYEETALKKLMTLHATREAEVDNWLRLGVLVDLYQVVREGIMVSEPRYSIKNIEHFYLEAREGDVTNAGASIV</sequence>
<dbReference type="Gene3D" id="3.90.320.10">
    <property type="match status" value="1"/>
</dbReference>